<sequence>MRQPPSRTTTRKRAKRQPPLDAVWRIKESPLPPMLTHEEIESANAADLVKQRCVVRRPRPPQQLTVGYGYYHASDQRVPTLRLRGRWLEQLGFVIGSKISIRMRDGELVVSLASRP</sequence>
<proteinExistence type="predicted"/>
<dbReference type="Proteomes" id="UP001430544">
    <property type="component" value="Unassembled WGS sequence"/>
</dbReference>
<name>A0ABS8LAR4_9XANT</name>
<evidence type="ECO:0000259" key="1">
    <source>
        <dbReference type="Pfam" id="PF08845"/>
    </source>
</evidence>
<dbReference type="Pfam" id="PF08845">
    <property type="entry name" value="SymE_toxin"/>
    <property type="match status" value="1"/>
</dbReference>
<evidence type="ECO:0000313" key="3">
    <source>
        <dbReference type="Proteomes" id="UP001430544"/>
    </source>
</evidence>
<evidence type="ECO:0000313" key="2">
    <source>
        <dbReference type="EMBL" id="MCC8622840.1"/>
    </source>
</evidence>
<accession>A0ABS8LAR4</accession>
<dbReference type="RefSeq" id="WP_074052400.1">
    <property type="nucleotide sequence ID" value="NZ_CP018470.1"/>
</dbReference>
<keyword evidence="3" id="KW-1185">Reference proteome</keyword>
<dbReference type="EMBL" id="JAJIUN010000054">
    <property type="protein sequence ID" value="MCC8622840.1"/>
    <property type="molecule type" value="Genomic_DNA"/>
</dbReference>
<organism evidence="2 3">
    <name type="scientific">Xanthomonas vesicatoria</name>
    <dbReference type="NCBI Taxonomy" id="56460"/>
    <lineage>
        <taxon>Bacteria</taxon>
        <taxon>Pseudomonadati</taxon>
        <taxon>Pseudomonadota</taxon>
        <taxon>Gammaproteobacteria</taxon>
        <taxon>Lysobacterales</taxon>
        <taxon>Lysobacteraceae</taxon>
        <taxon>Xanthomonas</taxon>
    </lineage>
</organism>
<comment type="caution">
    <text evidence="2">The sequence shown here is derived from an EMBL/GenBank/DDBJ whole genome shotgun (WGS) entry which is preliminary data.</text>
</comment>
<protein>
    <submittedName>
        <fullName evidence="2">Type I toxin-antitoxin system SymE family toxin</fullName>
    </submittedName>
</protein>
<feature type="domain" description="Toxin SymE-like" evidence="1">
    <location>
        <begin position="61"/>
        <end position="111"/>
    </location>
</feature>
<dbReference type="InterPro" id="IPR014944">
    <property type="entry name" value="Toxin_SymE-like"/>
</dbReference>
<reference evidence="2" key="1">
    <citation type="submission" date="2021-11" db="EMBL/GenBank/DDBJ databases">
        <title>Genome resources and taxonomic validation of 89 Xanthomonas strains.</title>
        <authorList>
            <person name="Tambong J.T."/>
        </authorList>
    </citation>
    <scope>NUCLEOTIDE SEQUENCE</scope>
    <source>
        <strain evidence="2">Bv 5-4A</strain>
    </source>
</reference>
<gene>
    <name evidence="2" type="ORF">LN473_12745</name>
</gene>